<dbReference type="GeneID" id="25728910"/>
<dbReference type="RefSeq" id="XP_013895354.1">
    <property type="nucleotide sequence ID" value="XM_014039900.1"/>
</dbReference>
<dbReference type="PANTHER" id="PTHR24114">
    <property type="entry name" value="LEUCINE RICH REPEAT FAMILY PROTEIN"/>
    <property type="match status" value="1"/>
</dbReference>
<dbReference type="Proteomes" id="UP000054498">
    <property type="component" value="Unassembled WGS sequence"/>
</dbReference>
<evidence type="ECO:0000256" key="1">
    <source>
        <dbReference type="ARBA" id="ARBA00004430"/>
    </source>
</evidence>
<reference evidence="2 3" key="1">
    <citation type="journal article" date="2013" name="BMC Genomics">
        <title>Reconstruction of the lipid metabolism for the microalga Monoraphidium neglectum from its genome sequence reveals characteristics suitable for biofuel production.</title>
        <authorList>
            <person name="Bogen C."/>
            <person name="Al-Dilaimi A."/>
            <person name="Albersmeier A."/>
            <person name="Wichmann J."/>
            <person name="Grundmann M."/>
            <person name="Rupp O."/>
            <person name="Lauersen K.J."/>
            <person name="Blifernez-Klassen O."/>
            <person name="Kalinowski J."/>
            <person name="Goesmann A."/>
            <person name="Mussgnug J.H."/>
            <person name="Kruse O."/>
        </authorList>
    </citation>
    <scope>NUCLEOTIDE SEQUENCE [LARGE SCALE GENOMIC DNA]</scope>
    <source>
        <strain evidence="2 3">SAG 48.87</strain>
    </source>
</reference>
<sequence length="464" mass="50454">MMESMTQLMFKGYEEARVALTTLLFTVPCCILIGVEYGVFDNGELVQQFQDVRDLNLLTDYRDQLWAAVCFSVINSIEKILRFSLVDPWLHEKGDGFPILYVRSHAARLPGGLVRDWLFRCKEMLEKTEGRLVLKAREISDLYGHYVQQVKERAYGLSDPHRAILLRKAMHYFNTRRLHLERRKPGAVGLGALPGAARAAAAVLSKPMITHLIADGLAPGQQLSKMLADILLDSSGLVTLDLSKNNMDDAAVAGVMDALRINEDMQIQFLDLSGNSISAQGCAAVAETLGSNSSVYALNLAGCPCRDEGAIAIAEALKSNIGLFRLDLTGCHIGPEGAIALATALKQNSVLTVLSLRGTLIGNQGVDAMCRALRANSFLKDLDLSHLAVDDKAANCIAQMLAVNKGVERLVLTHTNITDQGAQLICNALQTNGTLQSIDVSGNASMDKSWQKLLNHVAKGKPRS</sequence>
<name>A0A0D2LY50_9CHLO</name>
<evidence type="ECO:0000313" key="2">
    <source>
        <dbReference type="EMBL" id="KIY96334.1"/>
    </source>
</evidence>
<organism evidence="2 3">
    <name type="scientific">Monoraphidium neglectum</name>
    <dbReference type="NCBI Taxonomy" id="145388"/>
    <lineage>
        <taxon>Eukaryota</taxon>
        <taxon>Viridiplantae</taxon>
        <taxon>Chlorophyta</taxon>
        <taxon>core chlorophytes</taxon>
        <taxon>Chlorophyceae</taxon>
        <taxon>CS clade</taxon>
        <taxon>Sphaeropleales</taxon>
        <taxon>Selenastraceae</taxon>
        <taxon>Monoraphidium</taxon>
    </lineage>
</organism>
<evidence type="ECO:0000313" key="3">
    <source>
        <dbReference type="Proteomes" id="UP000054498"/>
    </source>
</evidence>
<dbReference type="InterPro" id="IPR052394">
    <property type="entry name" value="LRR-containing"/>
</dbReference>
<dbReference type="PANTHER" id="PTHR24114:SF2">
    <property type="entry name" value="F-BOX DOMAIN-CONTAINING PROTEIN-RELATED"/>
    <property type="match status" value="1"/>
</dbReference>
<dbReference type="OrthoDB" id="120976at2759"/>
<dbReference type="Gene3D" id="3.80.10.10">
    <property type="entry name" value="Ribonuclease Inhibitor"/>
    <property type="match status" value="3"/>
</dbReference>
<dbReference type="Pfam" id="PF13516">
    <property type="entry name" value="LRR_6"/>
    <property type="match status" value="5"/>
</dbReference>
<dbReference type="SMART" id="SM00368">
    <property type="entry name" value="LRR_RI"/>
    <property type="match status" value="7"/>
</dbReference>
<comment type="subcellular location">
    <subcellularLocation>
        <location evidence="1">Cytoplasm</location>
        <location evidence="1">Cytoskeleton</location>
        <location evidence="1">Cilium axoneme</location>
    </subcellularLocation>
</comment>
<keyword evidence="3" id="KW-1185">Reference proteome</keyword>
<gene>
    <name evidence="2" type="ORF">MNEG_11629</name>
</gene>
<dbReference type="InterPro" id="IPR001611">
    <property type="entry name" value="Leu-rich_rpt"/>
</dbReference>
<dbReference type="AlphaFoldDB" id="A0A0D2LY50"/>
<dbReference type="InterPro" id="IPR032675">
    <property type="entry name" value="LRR_dom_sf"/>
</dbReference>
<dbReference type="EMBL" id="KK103054">
    <property type="protein sequence ID" value="KIY96334.1"/>
    <property type="molecule type" value="Genomic_DNA"/>
</dbReference>
<accession>A0A0D2LY50</accession>
<dbReference type="KEGG" id="mng:MNEG_11629"/>
<proteinExistence type="predicted"/>
<protein>
    <submittedName>
        <fullName evidence="2">Protein NLRC3</fullName>
    </submittedName>
</protein>
<dbReference type="SUPFAM" id="SSF52047">
    <property type="entry name" value="RNI-like"/>
    <property type="match status" value="1"/>
</dbReference>
<dbReference type="GO" id="GO:0005930">
    <property type="term" value="C:axoneme"/>
    <property type="evidence" value="ECO:0007669"/>
    <property type="project" value="UniProtKB-SubCell"/>
</dbReference>